<dbReference type="EMBL" id="ASPP01020990">
    <property type="protein sequence ID" value="ETO12892.1"/>
    <property type="molecule type" value="Genomic_DNA"/>
</dbReference>
<evidence type="ECO:0000313" key="4">
    <source>
        <dbReference type="Proteomes" id="UP000023152"/>
    </source>
</evidence>
<keyword evidence="2" id="KW-0812">Transmembrane</keyword>
<dbReference type="Proteomes" id="UP000023152">
    <property type="component" value="Unassembled WGS sequence"/>
</dbReference>
<feature type="transmembrane region" description="Helical" evidence="2">
    <location>
        <begin position="68"/>
        <end position="88"/>
    </location>
</feature>
<accession>X6MHL8</accession>
<keyword evidence="2" id="KW-0472">Membrane</keyword>
<evidence type="ECO:0000256" key="1">
    <source>
        <dbReference type="SAM" id="MobiDB-lite"/>
    </source>
</evidence>
<evidence type="ECO:0000313" key="3">
    <source>
        <dbReference type="EMBL" id="ETO12892.1"/>
    </source>
</evidence>
<proteinExistence type="predicted"/>
<gene>
    <name evidence="3" type="ORF">RFI_24484</name>
</gene>
<feature type="non-terminal residue" evidence="3">
    <location>
        <position position="320"/>
    </location>
</feature>
<comment type="caution">
    <text evidence="3">The sequence shown here is derived from an EMBL/GenBank/DDBJ whole genome shotgun (WGS) entry which is preliminary data.</text>
</comment>
<sequence length="320" mass="35123">MSSSRNNFLSRNMYSNEFVNDNASPHSSVPFQAATMESILNQNNNNKLNMMDKTITEGIFEWNGGGTVTVLVVVVVLVCGSIYTWMLAKSTDQDQVKTQERRGRRRSEGGGMGKGERKTNKKKKLKLEGGGDMCIDRPKGNIKIDGDKSAAMTKSRNDNNGGGEVDMKKTTESTTRTTTSMNKIGSGQDPTMALSKKNSEQKREEHVIGNGVESISKATSSHNNDNIPQTSTQEQDRTNTQTKTKLQPAQVQVQVQVQDKVKAKAKAKTKTKAKAKAKAKRKAKEKQRKIEKALISTATGITTVEMESATTDNDQKKGTK</sequence>
<keyword evidence="4" id="KW-1185">Reference proteome</keyword>
<dbReference type="AlphaFoldDB" id="X6MHL8"/>
<organism evidence="3 4">
    <name type="scientific">Reticulomyxa filosa</name>
    <dbReference type="NCBI Taxonomy" id="46433"/>
    <lineage>
        <taxon>Eukaryota</taxon>
        <taxon>Sar</taxon>
        <taxon>Rhizaria</taxon>
        <taxon>Retaria</taxon>
        <taxon>Foraminifera</taxon>
        <taxon>Monothalamids</taxon>
        <taxon>Reticulomyxidae</taxon>
        <taxon>Reticulomyxa</taxon>
    </lineage>
</organism>
<feature type="compositionally biased region" description="Basic and acidic residues" evidence="1">
    <location>
        <begin position="197"/>
        <end position="207"/>
    </location>
</feature>
<keyword evidence="2" id="KW-1133">Transmembrane helix</keyword>
<feature type="compositionally biased region" description="Basic and acidic residues" evidence="1">
    <location>
        <begin position="91"/>
        <end position="101"/>
    </location>
</feature>
<reference evidence="3 4" key="1">
    <citation type="journal article" date="2013" name="Curr. Biol.">
        <title>The Genome of the Foraminiferan Reticulomyxa filosa.</title>
        <authorList>
            <person name="Glockner G."/>
            <person name="Hulsmann N."/>
            <person name="Schleicher M."/>
            <person name="Noegel A.A."/>
            <person name="Eichinger L."/>
            <person name="Gallinger C."/>
            <person name="Pawlowski J."/>
            <person name="Sierra R."/>
            <person name="Euteneuer U."/>
            <person name="Pillet L."/>
            <person name="Moustafa A."/>
            <person name="Platzer M."/>
            <person name="Groth M."/>
            <person name="Szafranski K."/>
            <person name="Schliwa M."/>
        </authorList>
    </citation>
    <scope>NUCLEOTIDE SEQUENCE [LARGE SCALE GENOMIC DNA]</scope>
</reference>
<name>X6MHL8_RETFI</name>
<protein>
    <submittedName>
        <fullName evidence="3">Regulator of chromosome condensation</fullName>
    </submittedName>
</protein>
<feature type="region of interest" description="Disordered" evidence="1">
    <location>
        <begin position="264"/>
        <end position="291"/>
    </location>
</feature>
<feature type="compositionally biased region" description="Basic residues" evidence="1">
    <location>
        <begin position="264"/>
        <end position="289"/>
    </location>
</feature>
<feature type="compositionally biased region" description="Basic and acidic residues" evidence="1">
    <location>
        <begin position="126"/>
        <end position="148"/>
    </location>
</feature>
<feature type="compositionally biased region" description="Polar residues" evidence="1">
    <location>
        <begin position="216"/>
        <end position="247"/>
    </location>
</feature>
<evidence type="ECO:0000256" key="2">
    <source>
        <dbReference type="SAM" id="Phobius"/>
    </source>
</evidence>
<feature type="region of interest" description="Disordered" evidence="1">
    <location>
        <begin position="91"/>
        <end position="250"/>
    </location>
</feature>